<evidence type="ECO:0000313" key="5">
    <source>
        <dbReference type="EMBL" id="OUC90660.1"/>
    </source>
</evidence>
<keyword evidence="3" id="KW-0804">Transcription</keyword>
<dbReference type="InterPro" id="IPR036390">
    <property type="entry name" value="WH_DNA-bd_sf"/>
</dbReference>
<dbReference type="PANTHER" id="PTHR38465">
    <property type="entry name" value="HTH-TYPE TRANSCRIPTIONAL REGULATOR MJ1563-RELATED"/>
    <property type="match status" value="1"/>
</dbReference>
<comment type="caution">
    <text evidence="5">The sequence shown here is derived from an EMBL/GenBank/DDBJ whole genome shotgun (WGS) entry which is preliminary data.</text>
</comment>
<dbReference type="InterPro" id="IPR052362">
    <property type="entry name" value="HTH-GbsR_regulator"/>
</dbReference>
<gene>
    <name evidence="5" type="ORF">CA984_36295</name>
</gene>
<dbReference type="Proteomes" id="UP000194761">
    <property type="component" value="Unassembled WGS sequence"/>
</dbReference>
<protein>
    <submittedName>
        <fullName evidence="5">MarR family transcriptional regulator</fullName>
    </submittedName>
</protein>
<dbReference type="Gene3D" id="1.10.10.10">
    <property type="entry name" value="Winged helix-like DNA-binding domain superfamily/Winged helix DNA-binding domain"/>
    <property type="match status" value="1"/>
</dbReference>
<accession>A0A243R7U5</accession>
<feature type="domain" description="HTH marR-type" evidence="4">
    <location>
        <begin position="19"/>
        <end position="79"/>
    </location>
</feature>
<reference evidence="5 6" key="1">
    <citation type="submission" date="2017-05" db="EMBL/GenBank/DDBJ databases">
        <title>Biotechnological potential of actinobacteria isolated from South African environments.</title>
        <authorList>
            <person name="Le Roes-Hill M."/>
            <person name="Prins A."/>
            <person name="Durrell K.A."/>
        </authorList>
    </citation>
    <scope>NUCLEOTIDE SEQUENCE [LARGE SCALE GENOMIC DNA]</scope>
    <source>
        <strain evidence="5">M26</strain>
    </source>
</reference>
<dbReference type="RefSeq" id="WP_086577939.1">
    <property type="nucleotide sequence ID" value="NZ_NGFP01000255.1"/>
</dbReference>
<dbReference type="PANTHER" id="PTHR38465:SF2">
    <property type="entry name" value="HTH-TYPE TRANSCRIPTIONAL REGULATOR MMPR5"/>
    <property type="match status" value="1"/>
</dbReference>
<dbReference type="EMBL" id="NGFP01000255">
    <property type="protein sequence ID" value="OUC90660.1"/>
    <property type="molecule type" value="Genomic_DNA"/>
</dbReference>
<dbReference type="CDD" id="cd00090">
    <property type="entry name" value="HTH_ARSR"/>
    <property type="match status" value="1"/>
</dbReference>
<name>A0A243R7U5_9ACTN</name>
<evidence type="ECO:0000256" key="1">
    <source>
        <dbReference type="ARBA" id="ARBA00023015"/>
    </source>
</evidence>
<proteinExistence type="predicted"/>
<dbReference type="Pfam" id="PF12802">
    <property type="entry name" value="MarR_2"/>
    <property type="match status" value="1"/>
</dbReference>
<dbReference type="InterPro" id="IPR000835">
    <property type="entry name" value="HTH_MarR-typ"/>
</dbReference>
<dbReference type="InterPro" id="IPR011991">
    <property type="entry name" value="ArsR-like_HTH"/>
</dbReference>
<evidence type="ECO:0000313" key="6">
    <source>
        <dbReference type="Proteomes" id="UP000194761"/>
    </source>
</evidence>
<dbReference type="InterPro" id="IPR036388">
    <property type="entry name" value="WH-like_DNA-bd_sf"/>
</dbReference>
<evidence type="ECO:0000256" key="3">
    <source>
        <dbReference type="ARBA" id="ARBA00023163"/>
    </source>
</evidence>
<keyword evidence="1" id="KW-0805">Transcription regulation</keyword>
<keyword evidence="2" id="KW-0238">DNA-binding</keyword>
<organism evidence="5 6">
    <name type="scientific">Streptosporangium minutum</name>
    <dbReference type="NCBI Taxonomy" id="569862"/>
    <lineage>
        <taxon>Bacteria</taxon>
        <taxon>Bacillati</taxon>
        <taxon>Actinomycetota</taxon>
        <taxon>Actinomycetes</taxon>
        <taxon>Streptosporangiales</taxon>
        <taxon>Streptosporangiaceae</taxon>
        <taxon>Streptosporangium</taxon>
    </lineage>
</organism>
<dbReference type="GO" id="GO:0003700">
    <property type="term" value="F:DNA-binding transcription factor activity"/>
    <property type="evidence" value="ECO:0007669"/>
    <property type="project" value="InterPro"/>
</dbReference>
<dbReference type="SUPFAM" id="SSF46785">
    <property type="entry name" value="Winged helix' DNA-binding domain"/>
    <property type="match status" value="1"/>
</dbReference>
<dbReference type="GO" id="GO:0003677">
    <property type="term" value="F:DNA binding"/>
    <property type="evidence" value="ECO:0007669"/>
    <property type="project" value="UniProtKB-KW"/>
</dbReference>
<sequence>MTLDAQGFLERFAMIMSESGYPRMAARVFAALLVSDDGRLTAAELAERLQVGPPAISGAVKYLMHVGMVARERDPGERRDRYRVDQVAWFTAATSSDEVFRRFEEGAREGLEVFDRDTPVGARLEEIRRFFAFLRREVPELMNRWRELEAREVTAAQTGRPGGVRGRGDHGH</sequence>
<keyword evidence="6" id="KW-1185">Reference proteome</keyword>
<evidence type="ECO:0000259" key="4">
    <source>
        <dbReference type="Pfam" id="PF12802"/>
    </source>
</evidence>
<dbReference type="AlphaFoldDB" id="A0A243R7U5"/>
<dbReference type="Gene3D" id="1.10.287.160">
    <property type="entry name" value="HR1 repeat"/>
    <property type="match status" value="1"/>
</dbReference>
<evidence type="ECO:0000256" key="2">
    <source>
        <dbReference type="ARBA" id="ARBA00023125"/>
    </source>
</evidence>